<sequence>MIVDDYVIASTIVVYTCDSIASKGKLIYSFSLFFGENWWKQVNHCVNSSHPFLQESIGQLFIFHAHFKSNDTW</sequence>
<organism evidence="1 2">
    <name type="scientific">Glycine soja</name>
    <name type="common">Wild soybean</name>
    <dbReference type="NCBI Taxonomy" id="3848"/>
    <lineage>
        <taxon>Eukaryota</taxon>
        <taxon>Viridiplantae</taxon>
        <taxon>Streptophyta</taxon>
        <taxon>Embryophyta</taxon>
        <taxon>Tracheophyta</taxon>
        <taxon>Spermatophyta</taxon>
        <taxon>Magnoliopsida</taxon>
        <taxon>eudicotyledons</taxon>
        <taxon>Gunneridae</taxon>
        <taxon>Pentapetalae</taxon>
        <taxon>rosids</taxon>
        <taxon>fabids</taxon>
        <taxon>Fabales</taxon>
        <taxon>Fabaceae</taxon>
        <taxon>Papilionoideae</taxon>
        <taxon>50 kb inversion clade</taxon>
        <taxon>NPAAA clade</taxon>
        <taxon>indigoferoid/millettioid clade</taxon>
        <taxon>Phaseoleae</taxon>
        <taxon>Glycine</taxon>
        <taxon>Glycine subgen. Soja</taxon>
    </lineage>
</organism>
<dbReference type="AlphaFoldDB" id="A0A445G4E9"/>
<protein>
    <submittedName>
        <fullName evidence="1">Uncharacterized protein</fullName>
    </submittedName>
</protein>
<gene>
    <name evidence="1" type="ORF">D0Y65_045349</name>
</gene>
<name>A0A445G4E9_GLYSO</name>
<accession>A0A445G4E9</accession>
<dbReference type="Proteomes" id="UP000289340">
    <property type="component" value="Chromosome 17"/>
</dbReference>
<keyword evidence="2" id="KW-1185">Reference proteome</keyword>
<comment type="caution">
    <text evidence="1">The sequence shown here is derived from an EMBL/GenBank/DDBJ whole genome shotgun (WGS) entry which is preliminary data.</text>
</comment>
<dbReference type="EMBL" id="QZWG01000017">
    <property type="protein sequence ID" value="RZB56069.1"/>
    <property type="molecule type" value="Genomic_DNA"/>
</dbReference>
<evidence type="ECO:0000313" key="2">
    <source>
        <dbReference type="Proteomes" id="UP000289340"/>
    </source>
</evidence>
<reference evidence="1 2" key="1">
    <citation type="submission" date="2018-09" db="EMBL/GenBank/DDBJ databases">
        <title>A high-quality reference genome of wild soybean provides a powerful tool to mine soybean genomes.</title>
        <authorList>
            <person name="Xie M."/>
            <person name="Chung C.Y.L."/>
            <person name="Li M.-W."/>
            <person name="Wong F.-L."/>
            <person name="Chan T.-F."/>
            <person name="Lam H.-M."/>
        </authorList>
    </citation>
    <scope>NUCLEOTIDE SEQUENCE [LARGE SCALE GENOMIC DNA]</scope>
    <source>
        <strain evidence="2">cv. W05</strain>
        <tissue evidence="1">Hypocotyl of etiolated seedlings</tissue>
    </source>
</reference>
<evidence type="ECO:0000313" key="1">
    <source>
        <dbReference type="EMBL" id="RZB56069.1"/>
    </source>
</evidence>
<proteinExistence type="predicted"/>